<sequence length="103" mass="11780">MAWPVGLQSNQTSHCFLHQANVHTSRVVLPPQIFQCPWIMQLTMEQGPYYNIGDIKRSEVLALVCFDLSRFIQYNPTGRVIVFFFLIGTGRVIVADLKARIAR</sequence>
<evidence type="ECO:0000256" key="1">
    <source>
        <dbReference type="SAM" id="Phobius"/>
    </source>
</evidence>
<name>A0A834H5M4_RHOSS</name>
<keyword evidence="1" id="KW-1133">Transmembrane helix</keyword>
<dbReference type="Proteomes" id="UP000626092">
    <property type="component" value="Unassembled WGS sequence"/>
</dbReference>
<evidence type="ECO:0000313" key="2">
    <source>
        <dbReference type="EMBL" id="KAF7146747.1"/>
    </source>
</evidence>
<feature type="transmembrane region" description="Helical" evidence="1">
    <location>
        <begin position="76"/>
        <end position="94"/>
    </location>
</feature>
<accession>A0A834H5M4</accession>
<reference evidence="2" key="1">
    <citation type="submission" date="2019-11" db="EMBL/GenBank/DDBJ databases">
        <authorList>
            <person name="Liu Y."/>
            <person name="Hou J."/>
            <person name="Li T.-Q."/>
            <person name="Guan C.-H."/>
            <person name="Wu X."/>
            <person name="Wu H.-Z."/>
            <person name="Ling F."/>
            <person name="Zhang R."/>
            <person name="Shi X.-G."/>
            <person name="Ren J.-P."/>
            <person name="Chen E.-F."/>
            <person name="Sun J.-M."/>
        </authorList>
    </citation>
    <scope>NUCLEOTIDE SEQUENCE</scope>
    <source>
        <strain evidence="2">Adult_tree_wgs_1</strain>
        <tissue evidence="2">Leaves</tissue>
    </source>
</reference>
<evidence type="ECO:0000313" key="3">
    <source>
        <dbReference type="Proteomes" id="UP000626092"/>
    </source>
</evidence>
<keyword evidence="1" id="KW-0812">Transmembrane</keyword>
<comment type="caution">
    <text evidence="2">The sequence shown here is derived from an EMBL/GenBank/DDBJ whole genome shotgun (WGS) entry which is preliminary data.</text>
</comment>
<proteinExistence type="predicted"/>
<dbReference type="EMBL" id="WJXA01000004">
    <property type="protein sequence ID" value="KAF7146747.1"/>
    <property type="molecule type" value="Genomic_DNA"/>
</dbReference>
<keyword evidence="1" id="KW-0472">Membrane</keyword>
<organism evidence="2 3">
    <name type="scientific">Rhododendron simsii</name>
    <name type="common">Sims's rhododendron</name>
    <dbReference type="NCBI Taxonomy" id="118357"/>
    <lineage>
        <taxon>Eukaryota</taxon>
        <taxon>Viridiplantae</taxon>
        <taxon>Streptophyta</taxon>
        <taxon>Embryophyta</taxon>
        <taxon>Tracheophyta</taxon>
        <taxon>Spermatophyta</taxon>
        <taxon>Magnoliopsida</taxon>
        <taxon>eudicotyledons</taxon>
        <taxon>Gunneridae</taxon>
        <taxon>Pentapetalae</taxon>
        <taxon>asterids</taxon>
        <taxon>Ericales</taxon>
        <taxon>Ericaceae</taxon>
        <taxon>Ericoideae</taxon>
        <taxon>Rhodoreae</taxon>
        <taxon>Rhododendron</taxon>
    </lineage>
</organism>
<protein>
    <submittedName>
        <fullName evidence="2">Uncharacterized protein</fullName>
    </submittedName>
</protein>
<gene>
    <name evidence="2" type="ORF">RHSIM_Rhsim04G0148700</name>
</gene>
<dbReference type="AlphaFoldDB" id="A0A834H5M4"/>
<keyword evidence="3" id="KW-1185">Reference proteome</keyword>